<name>A0AA39RLE4_ACESA</name>
<organism evidence="1 2">
    <name type="scientific">Acer saccharum</name>
    <name type="common">Sugar maple</name>
    <dbReference type="NCBI Taxonomy" id="4024"/>
    <lineage>
        <taxon>Eukaryota</taxon>
        <taxon>Viridiplantae</taxon>
        <taxon>Streptophyta</taxon>
        <taxon>Embryophyta</taxon>
        <taxon>Tracheophyta</taxon>
        <taxon>Spermatophyta</taxon>
        <taxon>Magnoliopsida</taxon>
        <taxon>eudicotyledons</taxon>
        <taxon>Gunneridae</taxon>
        <taxon>Pentapetalae</taxon>
        <taxon>rosids</taxon>
        <taxon>malvids</taxon>
        <taxon>Sapindales</taxon>
        <taxon>Sapindaceae</taxon>
        <taxon>Hippocastanoideae</taxon>
        <taxon>Acereae</taxon>
        <taxon>Acer</taxon>
    </lineage>
</organism>
<reference evidence="1" key="1">
    <citation type="journal article" date="2022" name="Plant J.">
        <title>Strategies of tolerance reflected in two North American maple genomes.</title>
        <authorList>
            <person name="McEvoy S.L."/>
            <person name="Sezen U.U."/>
            <person name="Trouern-Trend A."/>
            <person name="McMahon S.M."/>
            <person name="Schaberg P.G."/>
            <person name="Yang J."/>
            <person name="Wegrzyn J.L."/>
            <person name="Swenson N.G."/>
        </authorList>
    </citation>
    <scope>NUCLEOTIDE SEQUENCE</scope>
    <source>
        <strain evidence="1">NS2018</strain>
    </source>
</reference>
<gene>
    <name evidence="1" type="ORF">LWI29_023141</name>
</gene>
<dbReference type="Proteomes" id="UP001168877">
    <property type="component" value="Unassembled WGS sequence"/>
</dbReference>
<protein>
    <submittedName>
        <fullName evidence="1">Uncharacterized protein</fullName>
    </submittedName>
</protein>
<sequence length="255" mass="28430">MSASTPHQYGSLPVSYLQAAQPQQAMSSHQFESARPSYQSESVMPLNQLESAAPLTIPIQTRQPRLSTKSPAVPFHIDIPVPKSVTCSQPSNSHHMITRLKSGTLPHKAFSSICKNNSSPAIDTEPRTAADALKIPHWKAAMLDEYSALMRNQTWTLVPPNESTNLVGCDHVTIFYCSKQSRNDPDQHQTTAAQLKSIKEAIIIKGLDCIWKISDDKASRRVEDGLGGKFCYNCNRIDRWQSYPKPYQFNPLPLV</sequence>
<dbReference type="EMBL" id="JAUESC010000386">
    <property type="protein sequence ID" value="KAK0576781.1"/>
    <property type="molecule type" value="Genomic_DNA"/>
</dbReference>
<proteinExistence type="predicted"/>
<evidence type="ECO:0000313" key="1">
    <source>
        <dbReference type="EMBL" id="KAK0576781.1"/>
    </source>
</evidence>
<accession>A0AA39RLE4</accession>
<comment type="caution">
    <text evidence="1">The sequence shown here is derived from an EMBL/GenBank/DDBJ whole genome shotgun (WGS) entry which is preliminary data.</text>
</comment>
<reference evidence="1" key="2">
    <citation type="submission" date="2023-06" db="EMBL/GenBank/DDBJ databases">
        <authorList>
            <person name="Swenson N.G."/>
            <person name="Wegrzyn J.L."/>
            <person name="Mcevoy S.L."/>
        </authorList>
    </citation>
    <scope>NUCLEOTIDE SEQUENCE</scope>
    <source>
        <strain evidence="1">NS2018</strain>
        <tissue evidence="1">Leaf</tissue>
    </source>
</reference>
<evidence type="ECO:0000313" key="2">
    <source>
        <dbReference type="Proteomes" id="UP001168877"/>
    </source>
</evidence>
<keyword evidence="2" id="KW-1185">Reference proteome</keyword>
<dbReference type="AlphaFoldDB" id="A0AA39RLE4"/>